<comment type="caution">
    <text evidence="2">The sequence shown here is derived from an EMBL/GenBank/DDBJ whole genome shotgun (WGS) entry which is preliminary data.</text>
</comment>
<keyword evidence="1" id="KW-0812">Transmembrane</keyword>
<evidence type="ECO:0000256" key="1">
    <source>
        <dbReference type="SAM" id="Phobius"/>
    </source>
</evidence>
<sequence length="72" mass="8579">MRTDYYVCNIKWIVQSDGRQRIFCSRVNVSKCFRLFLIYISGFHFLDSLVVVIWSVVIFHRGAIYSNRERGV</sequence>
<keyword evidence="1" id="KW-0472">Membrane</keyword>
<keyword evidence="1" id="KW-1133">Transmembrane helix</keyword>
<feature type="transmembrane region" description="Helical" evidence="1">
    <location>
        <begin position="36"/>
        <end position="59"/>
    </location>
</feature>
<keyword evidence="3" id="KW-1185">Reference proteome</keyword>
<dbReference type="EMBL" id="JBEUSY010000476">
    <property type="protein sequence ID" value="KAL1230326.1"/>
    <property type="molecule type" value="Genomic_DNA"/>
</dbReference>
<evidence type="ECO:0000313" key="2">
    <source>
        <dbReference type="EMBL" id="KAL1230326.1"/>
    </source>
</evidence>
<protein>
    <submittedName>
        <fullName evidence="2">H3 lysine-4 specific,Histone-lysine N-methyltransferase</fullName>
    </submittedName>
</protein>
<dbReference type="Proteomes" id="UP001558632">
    <property type="component" value="Unassembled WGS sequence"/>
</dbReference>
<evidence type="ECO:0000313" key="3">
    <source>
        <dbReference type="Proteomes" id="UP001558632"/>
    </source>
</evidence>
<proteinExistence type="predicted"/>
<gene>
    <name evidence="2" type="ORF">TSPI_06750</name>
</gene>
<accession>A0ABR3K8R7</accession>
<reference evidence="2 3" key="1">
    <citation type="submission" date="2024-07" db="EMBL/GenBank/DDBJ databases">
        <title>Enhanced genomic and transcriptomic resources for Trichinella pseudospiralis and T. spiralis underpin the discovery of pronounced molecular differences between stages and species.</title>
        <authorList>
            <person name="Pasi K.K."/>
            <person name="La Rosa G."/>
            <person name="Gomez-Morales M.A."/>
            <person name="Tosini F."/>
            <person name="Sumanam S."/>
            <person name="Young N.D."/>
            <person name="Chang B.C."/>
            <person name="Robin G.B."/>
        </authorList>
    </citation>
    <scope>NUCLEOTIDE SEQUENCE [LARGE SCALE GENOMIC DNA]</scope>
    <source>
        <strain evidence="2">ISS534</strain>
    </source>
</reference>
<organism evidence="2 3">
    <name type="scientific">Trichinella spiralis</name>
    <name type="common">Trichina worm</name>
    <dbReference type="NCBI Taxonomy" id="6334"/>
    <lineage>
        <taxon>Eukaryota</taxon>
        <taxon>Metazoa</taxon>
        <taxon>Ecdysozoa</taxon>
        <taxon>Nematoda</taxon>
        <taxon>Enoplea</taxon>
        <taxon>Dorylaimia</taxon>
        <taxon>Trichinellida</taxon>
        <taxon>Trichinellidae</taxon>
        <taxon>Trichinella</taxon>
    </lineage>
</organism>
<name>A0ABR3K8R7_TRISP</name>